<dbReference type="Proteomes" id="UP000250266">
    <property type="component" value="Unassembled WGS sequence"/>
</dbReference>
<dbReference type="PANTHER" id="PTHR21250">
    <property type="entry name" value="PRE-RRNA-PROCESSING PROTEIN TSR2 HOMOLOG"/>
    <property type="match status" value="1"/>
</dbReference>
<dbReference type="EMBL" id="KV745333">
    <property type="protein sequence ID" value="OCK75316.1"/>
    <property type="molecule type" value="Genomic_DNA"/>
</dbReference>
<proteinExistence type="inferred from homology"/>
<evidence type="ECO:0000313" key="4">
    <source>
        <dbReference type="EMBL" id="OCK75316.1"/>
    </source>
</evidence>
<dbReference type="GO" id="GO:0006364">
    <property type="term" value="P:rRNA processing"/>
    <property type="evidence" value="ECO:0007669"/>
    <property type="project" value="UniProtKB-KW"/>
</dbReference>
<evidence type="ECO:0000256" key="2">
    <source>
        <dbReference type="ARBA" id="ARBA00022552"/>
    </source>
</evidence>
<evidence type="ECO:0000313" key="5">
    <source>
        <dbReference type="Proteomes" id="UP000250266"/>
    </source>
</evidence>
<accession>A0A8E2E0U2</accession>
<name>A0A8E2E0U2_9PEZI</name>
<reference evidence="4 5" key="1">
    <citation type="journal article" date="2016" name="Nat. Commun.">
        <title>Ectomycorrhizal ecology is imprinted in the genome of the dominant symbiotic fungus Cenococcum geophilum.</title>
        <authorList>
            <consortium name="DOE Joint Genome Institute"/>
            <person name="Peter M."/>
            <person name="Kohler A."/>
            <person name="Ohm R.A."/>
            <person name="Kuo A."/>
            <person name="Krutzmann J."/>
            <person name="Morin E."/>
            <person name="Arend M."/>
            <person name="Barry K.W."/>
            <person name="Binder M."/>
            <person name="Choi C."/>
            <person name="Clum A."/>
            <person name="Copeland A."/>
            <person name="Grisel N."/>
            <person name="Haridas S."/>
            <person name="Kipfer T."/>
            <person name="LaButti K."/>
            <person name="Lindquist E."/>
            <person name="Lipzen A."/>
            <person name="Maire R."/>
            <person name="Meier B."/>
            <person name="Mihaltcheva S."/>
            <person name="Molinier V."/>
            <person name="Murat C."/>
            <person name="Poggeler S."/>
            <person name="Quandt C.A."/>
            <person name="Sperisen C."/>
            <person name="Tritt A."/>
            <person name="Tisserant E."/>
            <person name="Crous P.W."/>
            <person name="Henrissat B."/>
            <person name="Nehls U."/>
            <person name="Egli S."/>
            <person name="Spatafora J.W."/>
            <person name="Grigoriev I.V."/>
            <person name="Martin F.M."/>
        </authorList>
    </citation>
    <scope>NUCLEOTIDE SEQUENCE [LARGE SCALE GENOMIC DNA]</scope>
    <source>
        <strain evidence="4 5">CBS 459.81</strain>
    </source>
</reference>
<keyword evidence="5" id="KW-1185">Reference proteome</keyword>
<gene>
    <name evidence="4" type="ORF">K432DRAFT_308815</name>
</gene>
<keyword evidence="2" id="KW-0698">rRNA processing</keyword>
<dbReference type="AlphaFoldDB" id="A0A8E2E0U2"/>
<sequence length="200" mass="22292">MQAAPAALTSQPEISPRRLAAQALAKFDLGIWHTLFNWPILTVAIQNQWGGPDSEDKRDWLAGAISEIFQNQPETDALDLEIVLLQALEDEFGIRLEDETEVAVARDIMNLHQETSEGHFATVDALHARWMETKGKDVQTGSVHVEERNQDVDCDSVDEESDEDEDVDMSDAPALVAPKEKLAAEIDEEGFTKVVGKRRK</sequence>
<protein>
    <submittedName>
        <fullName evidence="4">Pre-rRNA-processing protein TSR2</fullName>
    </submittedName>
</protein>
<dbReference type="OrthoDB" id="263560at2759"/>
<evidence type="ECO:0000256" key="3">
    <source>
        <dbReference type="SAM" id="MobiDB-lite"/>
    </source>
</evidence>
<evidence type="ECO:0000256" key="1">
    <source>
        <dbReference type="ARBA" id="ARBA00006524"/>
    </source>
</evidence>
<organism evidence="4 5">
    <name type="scientific">Lepidopterella palustris CBS 459.81</name>
    <dbReference type="NCBI Taxonomy" id="1314670"/>
    <lineage>
        <taxon>Eukaryota</taxon>
        <taxon>Fungi</taxon>
        <taxon>Dikarya</taxon>
        <taxon>Ascomycota</taxon>
        <taxon>Pezizomycotina</taxon>
        <taxon>Dothideomycetes</taxon>
        <taxon>Pleosporomycetidae</taxon>
        <taxon>Mytilinidiales</taxon>
        <taxon>Argynnaceae</taxon>
        <taxon>Lepidopterella</taxon>
    </lineage>
</organism>
<comment type="similarity">
    <text evidence="1">Belongs to the TSR2 family.</text>
</comment>
<feature type="region of interest" description="Disordered" evidence="3">
    <location>
        <begin position="150"/>
        <end position="172"/>
    </location>
</feature>
<feature type="compositionally biased region" description="Acidic residues" evidence="3">
    <location>
        <begin position="152"/>
        <end position="169"/>
    </location>
</feature>
<dbReference type="InterPro" id="IPR019398">
    <property type="entry name" value="Pre-rRNA_process_TSR2"/>
</dbReference>
<dbReference type="Pfam" id="PF10273">
    <property type="entry name" value="WGG"/>
    <property type="match status" value="1"/>
</dbReference>